<evidence type="ECO:0000256" key="2">
    <source>
        <dbReference type="SAM" id="MobiDB-lite"/>
    </source>
</evidence>
<evidence type="ECO:0000259" key="3">
    <source>
        <dbReference type="Pfam" id="PF05183"/>
    </source>
</evidence>
<keyword evidence="1" id="KW-0696">RNA-directed RNA polymerase</keyword>
<keyword evidence="5" id="KW-1185">Reference proteome</keyword>
<dbReference type="EMBL" id="LVVM01004434">
    <property type="protein sequence ID" value="OJA12912.1"/>
    <property type="molecule type" value="Genomic_DNA"/>
</dbReference>
<dbReference type="PANTHER" id="PTHR23079">
    <property type="entry name" value="RNA-DEPENDENT RNA POLYMERASE"/>
    <property type="match status" value="1"/>
</dbReference>
<feature type="compositionally biased region" description="Basic residues" evidence="2">
    <location>
        <begin position="376"/>
        <end position="385"/>
    </location>
</feature>
<organism evidence="4 5">
    <name type="scientific">Rhizopogon vesiculosus</name>
    <dbReference type="NCBI Taxonomy" id="180088"/>
    <lineage>
        <taxon>Eukaryota</taxon>
        <taxon>Fungi</taxon>
        <taxon>Dikarya</taxon>
        <taxon>Basidiomycota</taxon>
        <taxon>Agaricomycotina</taxon>
        <taxon>Agaricomycetes</taxon>
        <taxon>Agaricomycetidae</taxon>
        <taxon>Boletales</taxon>
        <taxon>Suillineae</taxon>
        <taxon>Rhizopogonaceae</taxon>
        <taxon>Rhizopogon</taxon>
    </lineage>
</organism>
<keyword evidence="1" id="KW-0694">RNA-binding</keyword>
<evidence type="ECO:0000313" key="5">
    <source>
        <dbReference type="Proteomes" id="UP000183567"/>
    </source>
</evidence>
<keyword evidence="1" id="KW-0548">Nucleotidyltransferase</keyword>
<reference evidence="4 5" key="1">
    <citation type="submission" date="2016-03" db="EMBL/GenBank/DDBJ databases">
        <title>Comparative genomics of the ectomycorrhizal sister species Rhizopogon vinicolor and Rhizopogon vesiculosus (Basidiomycota: Boletales) reveals a divergence of the mating type B locus.</title>
        <authorList>
            <person name="Mujic A.B."/>
            <person name="Kuo A."/>
            <person name="Tritt A."/>
            <person name="Lipzen A."/>
            <person name="Chen C."/>
            <person name="Johnson J."/>
            <person name="Sharma A."/>
            <person name="Barry K."/>
            <person name="Grigoriev I.V."/>
            <person name="Spatafora J.W."/>
        </authorList>
    </citation>
    <scope>NUCLEOTIDE SEQUENCE [LARGE SCALE GENOMIC DNA]</scope>
    <source>
        <strain evidence="4 5">AM-OR11-056</strain>
    </source>
</reference>
<comment type="similarity">
    <text evidence="1">Belongs to the RdRP family.</text>
</comment>
<name>A0A1J8QHP6_9AGAM</name>
<proteinExistence type="inferred from homology"/>
<dbReference type="GO" id="GO:0003968">
    <property type="term" value="F:RNA-directed RNA polymerase activity"/>
    <property type="evidence" value="ECO:0007669"/>
    <property type="project" value="UniProtKB-KW"/>
</dbReference>
<protein>
    <recommendedName>
        <fullName evidence="1">RNA-dependent RNA polymerase</fullName>
        <ecNumber evidence="1">2.7.7.48</ecNumber>
    </recommendedName>
</protein>
<feature type="region of interest" description="Disordered" evidence="2">
    <location>
        <begin position="372"/>
        <end position="392"/>
    </location>
</feature>
<dbReference type="InterPro" id="IPR007855">
    <property type="entry name" value="RDRP"/>
</dbReference>
<evidence type="ECO:0000256" key="1">
    <source>
        <dbReference type="RuleBase" id="RU363098"/>
    </source>
</evidence>
<comment type="caution">
    <text evidence="4">The sequence shown here is derived from an EMBL/GenBank/DDBJ whole genome shotgun (WGS) entry which is preliminary data.</text>
</comment>
<dbReference type="Pfam" id="PF05183">
    <property type="entry name" value="RdRP"/>
    <property type="match status" value="1"/>
</dbReference>
<dbReference type="Proteomes" id="UP000183567">
    <property type="component" value="Unassembled WGS sequence"/>
</dbReference>
<dbReference type="EC" id="2.7.7.48" evidence="1"/>
<dbReference type="GO" id="GO:0030422">
    <property type="term" value="P:siRNA processing"/>
    <property type="evidence" value="ECO:0007669"/>
    <property type="project" value="TreeGrafter"/>
</dbReference>
<dbReference type="InterPro" id="IPR057596">
    <property type="entry name" value="RDRP_core"/>
</dbReference>
<feature type="non-terminal residue" evidence="4">
    <location>
        <position position="683"/>
    </location>
</feature>
<dbReference type="GO" id="GO:0031380">
    <property type="term" value="C:nuclear RNA-directed RNA polymerase complex"/>
    <property type="evidence" value="ECO:0007669"/>
    <property type="project" value="TreeGrafter"/>
</dbReference>
<accession>A0A1J8QHP6</accession>
<gene>
    <name evidence="4" type="ORF">AZE42_05087</name>
</gene>
<sequence>MDVFIRNIAFAVTQEDLTIEFAKILHKPPFPTTPLLNFEVQIFYKQHPNGKRGLIALPTEDAGLTLLRAYGDVGIAVKGRSIFLNKSTQPINMARINRLNTAPWSDPVKLREEKERLLEQSRPFQLLRYSFGRFRGDGHFSSEVSLPGVAHVSCDLDRRQVHFTLKRDPLNREREQRGGAFDLHSLLGGLDLDFSPVVAASYAPLNIATLVGNQDEDTTTLFIRADAPPVFSVDNDPGGMVRNNKPQRLGGLSRDYPMPPGCHSLMLVFSNQPDTDTFMHACRSRLHLHYSAEHHVQIDNNISNSQPIEELHEFLSQVPYELAFEVEKTVANFVFSPMEILSLKEAIIALQNEHGSDAPAIFQSFASEYEGNLPSHKSRRRRRPRQQSSQDGLTSLLGQVTQTFIRERQKPLRLLAPSPQSGVYLSYHLILTPTRYILEGPLPDQSNSVLRRYKHHECFLRVTFQDENRSKLRRDFDSSITDLLKERYRPILLQGYRIAGRPFEFLGYSMSGLREHSVWFMTPFEDGYGTLVDAASIRKNLGDFTKLVHQPARLAARWSQAFSGTDPSMTLLREEIELKYPDIISSSGNTMTDGCSPISVELAKDIWRSLQTGKRRPAKLRNVPSAFQFRLGGAKGMVVQDPTISGKLVRLRPSQTKFESDSLTFDVQTTSARPKAMFLNRPL</sequence>
<keyword evidence="1" id="KW-0808">Transferase</keyword>
<dbReference type="AlphaFoldDB" id="A0A1J8QHP6"/>
<feature type="domain" description="RDRP core" evidence="3">
    <location>
        <begin position="431"/>
        <end position="683"/>
    </location>
</feature>
<comment type="catalytic activity">
    <reaction evidence="1">
        <text>RNA(n) + a ribonucleoside 5'-triphosphate = RNA(n+1) + diphosphate</text>
        <dbReference type="Rhea" id="RHEA:21248"/>
        <dbReference type="Rhea" id="RHEA-COMP:14527"/>
        <dbReference type="Rhea" id="RHEA-COMP:17342"/>
        <dbReference type="ChEBI" id="CHEBI:33019"/>
        <dbReference type="ChEBI" id="CHEBI:61557"/>
        <dbReference type="ChEBI" id="CHEBI:140395"/>
        <dbReference type="EC" id="2.7.7.48"/>
    </reaction>
</comment>
<dbReference type="OrthoDB" id="6513042at2759"/>
<dbReference type="PANTHER" id="PTHR23079:SF55">
    <property type="entry name" value="RNA-DIRECTED RNA POLYMERASE"/>
    <property type="match status" value="1"/>
</dbReference>
<dbReference type="GO" id="GO:0003723">
    <property type="term" value="F:RNA binding"/>
    <property type="evidence" value="ECO:0007669"/>
    <property type="project" value="UniProtKB-KW"/>
</dbReference>
<evidence type="ECO:0000313" key="4">
    <source>
        <dbReference type="EMBL" id="OJA12912.1"/>
    </source>
</evidence>
<dbReference type="STRING" id="180088.A0A1J8QHP6"/>